<keyword evidence="5" id="KW-1185">Reference proteome</keyword>
<dbReference type="Proteomes" id="UP000007801">
    <property type="component" value="Unassembled WGS sequence"/>
</dbReference>
<protein>
    <recommendedName>
        <fullName evidence="6">Closca</fullName>
    </recommendedName>
</protein>
<dbReference type="FunCoup" id="B3ME44">
    <property type="interactions" value="15"/>
</dbReference>
<keyword evidence="1 3" id="KW-0732">Signal</keyword>
<name>B3ME44_DROAN</name>
<evidence type="ECO:0000256" key="3">
    <source>
        <dbReference type="SAM" id="SignalP"/>
    </source>
</evidence>
<dbReference type="GO" id="GO:0007165">
    <property type="term" value="P:signal transduction"/>
    <property type="evidence" value="ECO:0007669"/>
    <property type="project" value="TreeGrafter"/>
</dbReference>
<gene>
    <name evidence="4" type="primary">Dana\GF12492</name>
    <name evidence="4" type="synonym">dana_GLEANR_12510</name>
    <name evidence="4" type="ORF">GF12492</name>
</gene>
<dbReference type="PANTHER" id="PTHR15261:SF4">
    <property type="entry name" value="THROMBOSPONDIN-TYPE LAMININ G DOMAIN AND EAR REPEAT-CONTAINING PROTEIN"/>
    <property type="match status" value="1"/>
</dbReference>
<keyword evidence="2" id="KW-0677">Repeat</keyword>
<evidence type="ECO:0000313" key="4">
    <source>
        <dbReference type="EMBL" id="EDV35439.2"/>
    </source>
</evidence>
<sequence length="1841" mass="207183">MCKLLFLLIFVGTVPWGSGFQVLFEETFPTHFLSSDQESMQHKRAADVPQFFDQASFSFDGLTRVASVPVPFPLDICILQLPTVKYATALHKDPSGLRHFAVYAWHQDELEYKLLLQLPAPKAVALDCLAFAGRGYIALSYNLTEPVKLAREGSPIYELSPDTGIRAVQYFSGIQMRGMYLRISSQELTLLQAFDSGSSVKQRQCPYFKWMGRSFQRLGAIPCSNARRLEAFGIDYTDYVAVANYADAEGRTAIHSEVYRYDPKTRKFQLFQRLRSNGAVDVKYFSLPVNEVSRRHFLILGNTIGGSSSGHGEADTVIYVFEKGQFVPYQKLSFYALERFLPVQHSVSEKFLLLVACNKQDVKIYNLNDWRFEESKVQFTEGAFSRGVARMRSYEEAQQSYLVISNENMAANETNIFQPLFKQDEHANMLRQQIIDWAREQRKRLEQVDMDRIIKILEEKLKQREEKLQTAHIKKVTAKLFEDPHMKLTPSYWKALQYADQALDVIEKNAVAAFGRQPSKRSAQEQMVEYKFEEMKVDTLVVLGTVQAERINGVDTKNPIYESIHAGKVYVSEEYKEQPRTQKKPLLENLTVQELELEGKLNQVNWTKLQDQTLKRTGRDVQFIKAAVELEHLDSEAVQVNGNEVNNRLLGHLIPVDGGDFIVQQDVQFAQPVQVNRLLINQRLNHIHIDRQQFDLLLREANHTQVIEGSKRFENVRVMEPITIAGQLSGAELRAMTPFKVTHQSLRLQGDYVIDGDVTIGRLLQVGDLLDESAQKSAAETLRRGLNLVQPLQDVNVKFLQPVTANNSEVSFLNAQDLQNLVKLNVEEVQVVQGSKLIPQSVEINGGFGEVKWMNGIDVENLTDMLLTKSGNQTVEIPMQLQSLVVDQVNSTLVALNGRPLEDYLQLGGHQESNATVFVNSLNTESLTLGDLNLNGLIFKQPLSSVYGHGSQSLHSWHLPRDFNGSIYAQNLWLNGNINQLAIGHLEQQLQQLAGNIKYVGDFSFGHSVNISSLSFGNSLNGIEADRFGRCWLETEGDQAFTVPQQLASLESRQGIWLKGQLNNHTLGTLVTRSYRLNASEHLPAVQFENPIVCQSEIQVGRLNGLLVPENMVYQNNPGYLTAPVSIAGNLTATGLCNFSSLNGYPLEPLARYLGGQLPDTFHAEDVELTRPPTSHKLNRHHLGELLDQVWLDNEQIELTGVELNSSNFEGLLEMKGPVNGRQVEDIRRNYFSRTRGGQRVKTPMSLASHDVTFTQTPAAKTVELRGIESSSSSNGSDVERSGSGGNLSLDFNDFVANTLKTGGIHTVSGQWNLSKAHVSGNLSNVLVNHLNPATDVLLINKNNIGSPTAINASKIVKEATINRLYATDSSQVADVPIAKWINEAAYIYGNHSISGATRLESVSLYNDLRVNGSVNGILWQPENLLLRDTDQSSEGSLLVANNFPEQQRIYSNNVENLWVDDINGLPVNELLLNKAQNRPNLHVESQLIFTQPLSVGEYDVGANDLLDGGYKWKRGIDSNDIELRENVAAIKDRFSNPPKVLKNMILLQKLPHKASHLEIIKAGNQDVLAIWDENSTEVIYYTWQLDKQHFELSSSFSQLMQLRKQLSEQVPKEWPTFNDLQFGLLGFQCLGLNEDDKILVKCIDKQNNSREASFPRRDAKQLLLATDTDDMPLLLRTSRAVELWKWINGSYTLAQNLFHGQQVEQLELIPQHLDMEKGLLAVLTSAPAPEITIYSFRNGDLTDLHLVQILELQDSKQQRVIRFMHLPESKDLLLFVSNLLPEQSLTIFQYRGAAGFQKILGESSLPHANDLRVIEMPGTKLLSLATDETIYILRPQFTTL</sequence>
<dbReference type="EMBL" id="CH902619">
    <property type="protein sequence ID" value="EDV35439.2"/>
    <property type="molecule type" value="Genomic_DNA"/>
</dbReference>
<evidence type="ECO:0000256" key="2">
    <source>
        <dbReference type="ARBA" id="ARBA00022737"/>
    </source>
</evidence>
<dbReference type="HOGENOM" id="CLU_002264_0_0_1"/>
<feature type="chain" id="PRO_5006454682" description="Closca" evidence="3">
    <location>
        <begin position="20"/>
        <end position="1841"/>
    </location>
</feature>
<reference evidence="4 5" key="1">
    <citation type="journal article" date="2007" name="Nature">
        <title>Evolution of genes and genomes on the Drosophila phylogeny.</title>
        <authorList>
            <consortium name="Drosophila 12 Genomes Consortium"/>
            <person name="Clark A.G."/>
            <person name="Eisen M.B."/>
            <person name="Smith D.R."/>
            <person name="Bergman C.M."/>
            <person name="Oliver B."/>
            <person name="Markow T.A."/>
            <person name="Kaufman T.C."/>
            <person name="Kellis M."/>
            <person name="Gelbart W."/>
            <person name="Iyer V.N."/>
            <person name="Pollard D.A."/>
            <person name="Sackton T.B."/>
            <person name="Larracuente A.M."/>
            <person name="Singh N.D."/>
            <person name="Abad J.P."/>
            <person name="Abt D.N."/>
            <person name="Adryan B."/>
            <person name="Aguade M."/>
            <person name="Akashi H."/>
            <person name="Anderson W.W."/>
            <person name="Aquadro C.F."/>
            <person name="Ardell D.H."/>
            <person name="Arguello R."/>
            <person name="Artieri C.G."/>
            <person name="Barbash D.A."/>
            <person name="Barker D."/>
            <person name="Barsanti P."/>
            <person name="Batterham P."/>
            <person name="Batzoglou S."/>
            <person name="Begun D."/>
            <person name="Bhutkar A."/>
            <person name="Blanco E."/>
            <person name="Bosak S.A."/>
            <person name="Bradley R.K."/>
            <person name="Brand A.D."/>
            <person name="Brent M.R."/>
            <person name="Brooks A.N."/>
            <person name="Brown R.H."/>
            <person name="Butlin R.K."/>
            <person name="Caggese C."/>
            <person name="Calvi B.R."/>
            <person name="Bernardo de Carvalho A."/>
            <person name="Caspi A."/>
            <person name="Castrezana S."/>
            <person name="Celniker S.E."/>
            <person name="Chang J.L."/>
            <person name="Chapple C."/>
            <person name="Chatterji S."/>
            <person name="Chinwalla A."/>
            <person name="Civetta A."/>
            <person name="Clifton S.W."/>
            <person name="Comeron J.M."/>
            <person name="Costello J.C."/>
            <person name="Coyne J.A."/>
            <person name="Daub J."/>
            <person name="David R.G."/>
            <person name="Delcher A.L."/>
            <person name="Delehaunty K."/>
            <person name="Do C.B."/>
            <person name="Ebling H."/>
            <person name="Edwards K."/>
            <person name="Eickbush T."/>
            <person name="Evans J.D."/>
            <person name="Filipski A."/>
            <person name="Findeiss S."/>
            <person name="Freyhult E."/>
            <person name="Fulton L."/>
            <person name="Fulton R."/>
            <person name="Garcia A.C."/>
            <person name="Gardiner A."/>
            <person name="Garfield D.A."/>
            <person name="Garvin B.E."/>
            <person name="Gibson G."/>
            <person name="Gilbert D."/>
            <person name="Gnerre S."/>
            <person name="Godfrey J."/>
            <person name="Good R."/>
            <person name="Gotea V."/>
            <person name="Gravely B."/>
            <person name="Greenberg A.J."/>
            <person name="Griffiths-Jones S."/>
            <person name="Gross S."/>
            <person name="Guigo R."/>
            <person name="Gustafson E.A."/>
            <person name="Haerty W."/>
            <person name="Hahn M.W."/>
            <person name="Halligan D.L."/>
            <person name="Halpern A.L."/>
            <person name="Halter G.M."/>
            <person name="Han M.V."/>
            <person name="Heger A."/>
            <person name="Hillier L."/>
            <person name="Hinrichs A.S."/>
            <person name="Holmes I."/>
            <person name="Hoskins R.A."/>
            <person name="Hubisz M.J."/>
            <person name="Hultmark D."/>
            <person name="Huntley M.A."/>
            <person name="Jaffe D.B."/>
            <person name="Jagadeeshan S."/>
            <person name="Jeck W.R."/>
            <person name="Johnson J."/>
            <person name="Jones C.D."/>
            <person name="Jordan W.C."/>
            <person name="Karpen G.H."/>
            <person name="Kataoka E."/>
            <person name="Keightley P.D."/>
            <person name="Kheradpour P."/>
            <person name="Kirkness E.F."/>
            <person name="Koerich L.B."/>
            <person name="Kristiansen K."/>
            <person name="Kudrna D."/>
            <person name="Kulathinal R.J."/>
            <person name="Kumar S."/>
            <person name="Kwok R."/>
            <person name="Lander E."/>
            <person name="Langley C.H."/>
            <person name="Lapoint R."/>
            <person name="Lazzaro B.P."/>
            <person name="Lee S.J."/>
            <person name="Levesque L."/>
            <person name="Li R."/>
            <person name="Lin C.F."/>
            <person name="Lin M.F."/>
            <person name="Lindblad-Toh K."/>
            <person name="Llopart A."/>
            <person name="Long M."/>
            <person name="Low L."/>
            <person name="Lozovsky E."/>
            <person name="Lu J."/>
            <person name="Luo M."/>
            <person name="Machado C.A."/>
            <person name="Makalowski W."/>
            <person name="Marzo M."/>
            <person name="Matsuda M."/>
            <person name="Matzkin L."/>
            <person name="McAllister B."/>
            <person name="McBride C.S."/>
            <person name="McKernan B."/>
            <person name="McKernan K."/>
            <person name="Mendez-Lago M."/>
            <person name="Minx P."/>
            <person name="Mollenhauer M.U."/>
            <person name="Montooth K."/>
            <person name="Mount S.M."/>
            <person name="Mu X."/>
            <person name="Myers E."/>
            <person name="Negre B."/>
            <person name="Newfeld S."/>
            <person name="Nielsen R."/>
            <person name="Noor M.A."/>
            <person name="O'Grady P."/>
            <person name="Pachter L."/>
            <person name="Papaceit M."/>
            <person name="Parisi M.J."/>
            <person name="Parisi M."/>
            <person name="Parts L."/>
            <person name="Pedersen J.S."/>
            <person name="Pesole G."/>
            <person name="Phillippy A.M."/>
            <person name="Ponting C.P."/>
            <person name="Pop M."/>
            <person name="Porcelli D."/>
            <person name="Powell J.R."/>
            <person name="Prohaska S."/>
            <person name="Pruitt K."/>
            <person name="Puig M."/>
            <person name="Quesneville H."/>
            <person name="Ram K.R."/>
            <person name="Rand D."/>
            <person name="Rasmussen M.D."/>
            <person name="Reed L.K."/>
            <person name="Reenan R."/>
            <person name="Reily A."/>
            <person name="Remington K.A."/>
            <person name="Rieger T.T."/>
            <person name="Ritchie M.G."/>
            <person name="Robin C."/>
            <person name="Rogers Y.H."/>
            <person name="Rohde C."/>
            <person name="Rozas J."/>
            <person name="Rubenfield M.J."/>
            <person name="Ruiz A."/>
            <person name="Russo S."/>
            <person name="Salzberg S.L."/>
            <person name="Sanchez-Gracia A."/>
            <person name="Saranga D.J."/>
            <person name="Sato H."/>
            <person name="Schaeffer S.W."/>
            <person name="Schatz M.C."/>
            <person name="Schlenke T."/>
            <person name="Schwartz R."/>
            <person name="Segarra C."/>
            <person name="Singh R.S."/>
            <person name="Sirot L."/>
            <person name="Sirota M."/>
            <person name="Sisneros N.B."/>
            <person name="Smith C.D."/>
            <person name="Smith T.F."/>
            <person name="Spieth J."/>
            <person name="Stage D.E."/>
            <person name="Stark A."/>
            <person name="Stephan W."/>
            <person name="Strausberg R.L."/>
            <person name="Strempel S."/>
            <person name="Sturgill D."/>
            <person name="Sutton G."/>
            <person name="Sutton G.G."/>
            <person name="Tao W."/>
            <person name="Teichmann S."/>
            <person name="Tobari Y.N."/>
            <person name="Tomimura Y."/>
            <person name="Tsolas J.M."/>
            <person name="Valente V.L."/>
            <person name="Venter E."/>
            <person name="Venter J.C."/>
            <person name="Vicario S."/>
            <person name="Vieira F.G."/>
            <person name="Vilella A.J."/>
            <person name="Villasante A."/>
            <person name="Walenz B."/>
            <person name="Wang J."/>
            <person name="Wasserman M."/>
            <person name="Watts T."/>
            <person name="Wilson D."/>
            <person name="Wilson R.K."/>
            <person name="Wing R.A."/>
            <person name="Wolfner M.F."/>
            <person name="Wong A."/>
            <person name="Wong G.K."/>
            <person name="Wu C.I."/>
            <person name="Wu G."/>
            <person name="Yamamoto D."/>
            <person name="Yang H.P."/>
            <person name="Yang S.P."/>
            <person name="Yorke J.A."/>
            <person name="Yoshida K."/>
            <person name="Zdobnov E."/>
            <person name="Zhang P."/>
            <person name="Zhang Y."/>
            <person name="Zimin A.V."/>
            <person name="Baldwin J."/>
            <person name="Abdouelleil A."/>
            <person name="Abdulkadir J."/>
            <person name="Abebe A."/>
            <person name="Abera B."/>
            <person name="Abreu J."/>
            <person name="Acer S.C."/>
            <person name="Aftuck L."/>
            <person name="Alexander A."/>
            <person name="An P."/>
            <person name="Anderson E."/>
            <person name="Anderson S."/>
            <person name="Arachi H."/>
            <person name="Azer M."/>
            <person name="Bachantsang P."/>
            <person name="Barry A."/>
            <person name="Bayul T."/>
            <person name="Berlin A."/>
            <person name="Bessette D."/>
            <person name="Bloom T."/>
            <person name="Blye J."/>
            <person name="Boguslavskiy L."/>
            <person name="Bonnet C."/>
            <person name="Boukhgalter B."/>
            <person name="Bourzgui I."/>
            <person name="Brown A."/>
            <person name="Cahill P."/>
            <person name="Channer S."/>
            <person name="Cheshatsang Y."/>
            <person name="Chuda L."/>
            <person name="Citroen M."/>
            <person name="Collymore A."/>
            <person name="Cooke P."/>
            <person name="Costello M."/>
            <person name="D'Aco K."/>
            <person name="Daza R."/>
            <person name="De Haan G."/>
            <person name="DeGray S."/>
            <person name="DeMaso C."/>
            <person name="Dhargay N."/>
            <person name="Dooley K."/>
            <person name="Dooley E."/>
            <person name="Doricent M."/>
            <person name="Dorje P."/>
            <person name="Dorjee K."/>
            <person name="Dupes A."/>
            <person name="Elong R."/>
            <person name="Falk J."/>
            <person name="Farina A."/>
            <person name="Faro S."/>
            <person name="Ferguson D."/>
            <person name="Fisher S."/>
            <person name="Foley C.D."/>
            <person name="Franke A."/>
            <person name="Friedrich D."/>
            <person name="Gadbois L."/>
            <person name="Gearin G."/>
            <person name="Gearin C.R."/>
            <person name="Giannoukos G."/>
            <person name="Goode T."/>
            <person name="Graham J."/>
            <person name="Grandbois E."/>
            <person name="Grewal S."/>
            <person name="Gyaltsen K."/>
            <person name="Hafez N."/>
            <person name="Hagos B."/>
            <person name="Hall J."/>
            <person name="Henson C."/>
            <person name="Hollinger A."/>
            <person name="Honan T."/>
            <person name="Huard M.D."/>
            <person name="Hughes L."/>
            <person name="Hurhula B."/>
            <person name="Husby M.E."/>
            <person name="Kamat A."/>
            <person name="Kanga B."/>
            <person name="Kashin S."/>
            <person name="Khazanovich D."/>
            <person name="Kisner P."/>
            <person name="Lance K."/>
            <person name="Lara M."/>
            <person name="Lee W."/>
            <person name="Lennon N."/>
            <person name="Letendre F."/>
            <person name="LeVine R."/>
            <person name="Lipovsky A."/>
            <person name="Liu X."/>
            <person name="Liu J."/>
            <person name="Liu S."/>
            <person name="Lokyitsang T."/>
            <person name="Lokyitsang Y."/>
            <person name="Lubonja R."/>
            <person name="Lui A."/>
            <person name="MacDonald P."/>
            <person name="Magnisalis V."/>
            <person name="Maru K."/>
            <person name="Matthews C."/>
            <person name="McCusker W."/>
            <person name="McDonough S."/>
            <person name="Mehta T."/>
            <person name="Meldrim J."/>
            <person name="Meneus L."/>
            <person name="Mihai O."/>
            <person name="Mihalev A."/>
            <person name="Mihova T."/>
            <person name="Mittelman R."/>
            <person name="Mlenga V."/>
            <person name="Montmayeur A."/>
            <person name="Mulrain L."/>
            <person name="Navidi A."/>
            <person name="Naylor J."/>
            <person name="Negash T."/>
            <person name="Nguyen T."/>
            <person name="Nguyen N."/>
            <person name="Nicol R."/>
            <person name="Norbu C."/>
            <person name="Norbu N."/>
            <person name="Novod N."/>
            <person name="O'Neill B."/>
            <person name="Osman S."/>
            <person name="Markiewicz E."/>
            <person name="Oyono O.L."/>
            <person name="Patti C."/>
            <person name="Phunkhang P."/>
            <person name="Pierre F."/>
            <person name="Priest M."/>
            <person name="Raghuraman S."/>
            <person name="Rege F."/>
            <person name="Reyes R."/>
            <person name="Rise C."/>
            <person name="Rogov P."/>
            <person name="Ross K."/>
            <person name="Ryan E."/>
            <person name="Settipalli S."/>
            <person name="Shea T."/>
            <person name="Sherpa N."/>
            <person name="Shi L."/>
            <person name="Shih D."/>
            <person name="Sparrow T."/>
            <person name="Spaulding J."/>
            <person name="Stalker J."/>
            <person name="Stange-Thomann N."/>
            <person name="Stavropoulos S."/>
            <person name="Stone C."/>
            <person name="Strader C."/>
            <person name="Tesfaye S."/>
            <person name="Thomson T."/>
            <person name="Thoulutsang Y."/>
            <person name="Thoulutsang D."/>
            <person name="Topham K."/>
            <person name="Topping I."/>
            <person name="Tsamla T."/>
            <person name="Vassiliev H."/>
            <person name="Vo A."/>
            <person name="Wangchuk T."/>
            <person name="Wangdi T."/>
            <person name="Weiand M."/>
            <person name="Wilkinson J."/>
            <person name="Wilson A."/>
            <person name="Yadav S."/>
            <person name="Young G."/>
            <person name="Yu Q."/>
            <person name="Zembek L."/>
            <person name="Zhong D."/>
            <person name="Zimmer A."/>
            <person name="Zwirko Z."/>
            <person name="Jaffe D.B."/>
            <person name="Alvarez P."/>
            <person name="Brockman W."/>
            <person name="Butler J."/>
            <person name="Chin C."/>
            <person name="Gnerre S."/>
            <person name="Grabherr M."/>
            <person name="Kleber M."/>
            <person name="Mauceli E."/>
            <person name="MacCallum I."/>
        </authorList>
    </citation>
    <scope>NUCLEOTIDE SEQUENCE [LARGE SCALE GENOMIC DNA]</scope>
    <source>
        <strain evidence="5">Tucson 14024-0371.13</strain>
    </source>
</reference>
<dbReference type="InterPro" id="IPR009039">
    <property type="entry name" value="EAR"/>
</dbReference>
<evidence type="ECO:0000256" key="1">
    <source>
        <dbReference type="ARBA" id="ARBA00022729"/>
    </source>
</evidence>
<dbReference type="eggNOG" id="ENOG502SB0P">
    <property type="taxonomic scope" value="Eukaryota"/>
</dbReference>
<proteinExistence type="predicted"/>
<dbReference type="PANTHER" id="PTHR15261">
    <property type="entry name" value="THROMBOSPONDIN-TYPE LAMININ G DOMAIN AND EAR REPEAT-CONTAINING"/>
    <property type="match status" value="1"/>
</dbReference>
<evidence type="ECO:0008006" key="6">
    <source>
        <dbReference type="Google" id="ProtNLM"/>
    </source>
</evidence>
<dbReference type="KEGG" id="dan:6495342"/>
<dbReference type="OrthoDB" id="188713at2759"/>
<evidence type="ECO:0000313" key="5">
    <source>
        <dbReference type="Proteomes" id="UP000007801"/>
    </source>
</evidence>
<accession>B3ME44</accession>
<dbReference type="InParanoid" id="B3ME44"/>
<organism evidence="4 5">
    <name type="scientific">Drosophila ananassae</name>
    <name type="common">Fruit fly</name>
    <dbReference type="NCBI Taxonomy" id="7217"/>
    <lineage>
        <taxon>Eukaryota</taxon>
        <taxon>Metazoa</taxon>
        <taxon>Ecdysozoa</taxon>
        <taxon>Arthropoda</taxon>
        <taxon>Hexapoda</taxon>
        <taxon>Insecta</taxon>
        <taxon>Pterygota</taxon>
        <taxon>Neoptera</taxon>
        <taxon>Endopterygota</taxon>
        <taxon>Diptera</taxon>
        <taxon>Brachycera</taxon>
        <taxon>Muscomorpha</taxon>
        <taxon>Ephydroidea</taxon>
        <taxon>Drosophilidae</taxon>
        <taxon>Drosophila</taxon>
        <taxon>Sophophora</taxon>
    </lineage>
</organism>
<dbReference type="PROSITE" id="PS50912">
    <property type="entry name" value="EAR"/>
    <property type="match status" value="1"/>
</dbReference>
<dbReference type="GeneID" id="6495342"/>
<feature type="signal peptide" evidence="3">
    <location>
        <begin position="1"/>
        <end position="19"/>
    </location>
</feature>